<evidence type="ECO:0000256" key="1">
    <source>
        <dbReference type="SAM" id="SignalP"/>
    </source>
</evidence>
<protein>
    <recommendedName>
        <fullName evidence="4">Secreted protein</fullName>
    </recommendedName>
</protein>
<dbReference type="PANTHER" id="PTHR38847">
    <property type="match status" value="1"/>
</dbReference>
<evidence type="ECO:0008006" key="4">
    <source>
        <dbReference type="Google" id="ProtNLM"/>
    </source>
</evidence>
<organism evidence="2 3">
    <name type="scientific">Coniochaeta ligniaria NRRL 30616</name>
    <dbReference type="NCBI Taxonomy" id="1408157"/>
    <lineage>
        <taxon>Eukaryota</taxon>
        <taxon>Fungi</taxon>
        <taxon>Dikarya</taxon>
        <taxon>Ascomycota</taxon>
        <taxon>Pezizomycotina</taxon>
        <taxon>Sordariomycetes</taxon>
        <taxon>Sordariomycetidae</taxon>
        <taxon>Coniochaetales</taxon>
        <taxon>Coniochaetaceae</taxon>
        <taxon>Coniochaeta</taxon>
    </lineage>
</organism>
<keyword evidence="1" id="KW-0732">Signal</keyword>
<dbReference type="Proteomes" id="UP000182658">
    <property type="component" value="Unassembled WGS sequence"/>
</dbReference>
<evidence type="ECO:0000313" key="3">
    <source>
        <dbReference type="Proteomes" id="UP000182658"/>
    </source>
</evidence>
<dbReference type="InterPro" id="IPR025649">
    <property type="entry name" value="DUF4360"/>
</dbReference>
<feature type="chain" id="PRO_5012588761" description="Secreted protein" evidence="1">
    <location>
        <begin position="22"/>
        <end position="195"/>
    </location>
</feature>
<evidence type="ECO:0000313" key="2">
    <source>
        <dbReference type="EMBL" id="OIW34602.1"/>
    </source>
</evidence>
<dbReference type="EMBL" id="KV875093">
    <property type="protein sequence ID" value="OIW34602.1"/>
    <property type="molecule type" value="Genomic_DNA"/>
</dbReference>
<accession>A0A1J7K365</accession>
<dbReference type="PANTHER" id="PTHR38847:SF1">
    <property type="entry name" value="PSEUDOURIDINE SYNTHASE RSUA_RLUA-LIKE DOMAIN-CONTAINING PROTEIN"/>
    <property type="match status" value="1"/>
</dbReference>
<name>A0A1J7K365_9PEZI</name>
<dbReference type="Pfam" id="PF14273">
    <property type="entry name" value="DUF4360"/>
    <property type="match status" value="1"/>
</dbReference>
<keyword evidence="3" id="KW-1185">Reference proteome</keyword>
<dbReference type="OrthoDB" id="3786236at2759"/>
<dbReference type="InParanoid" id="A0A1J7K365"/>
<reference evidence="2 3" key="1">
    <citation type="submission" date="2016-10" db="EMBL/GenBank/DDBJ databases">
        <title>Draft genome sequence of Coniochaeta ligniaria NRRL30616, a lignocellulolytic fungus for bioabatement of inhibitors in plant biomass hydrolysates.</title>
        <authorList>
            <consortium name="DOE Joint Genome Institute"/>
            <person name="Jimenez D.J."/>
            <person name="Hector R.E."/>
            <person name="Riley R."/>
            <person name="Sun H."/>
            <person name="Grigoriev I.V."/>
            <person name="Van Elsas J.D."/>
            <person name="Nichols N.N."/>
        </authorList>
    </citation>
    <scope>NUCLEOTIDE SEQUENCE [LARGE SCALE GENOMIC DNA]</scope>
    <source>
        <strain evidence="2 3">NRRL 30616</strain>
    </source>
</reference>
<proteinExistence type="predicted"/>
<dbReference type="AlphaFoldDB" id="A0A1J7K365"/>
<feature type="signal peptide" evidence="1">
    <location>
        <begin position="1"/>
        <end position="21"/>
    </location>
</feature>
<sequence>MGALSRITVAIAALYAPLAAADTPASQPRITSVQYSGNGCPNDASRSGSFSDPTFTYNRFAAVLPGTNQTVNCEIHVQAAGGSAGWQVALSDVNIDGHLVLDQGTRLDYYTTVYYSENAGSTTTARQHISNNGGSTLDYPVSLRQDITKPVWSECIGGDGSPGILNVNFRGALTGGGHAYFEVFTENWDFIWRRC</sequence>
<gene>
    <name evidence="2" type="ORF">CONLIGDRAFT_638951</name>
</gene>